<dbReference type="Pfam" id="PF12833">
    <property type="entry name" value="HTH_18"/>
    <property type="match status" value="1"/>
</dbReference>
<keyword evidence="3" id="KW-0804">Transcription</keyword>
<dbReference type="PANTHER" id="PTHR43280:SF34">
    <property type="entry name" value="ARAC-FAMILY TRANSCRIPTIONAL REGULATOR"/>
    <property type="match status" value="1"/>
</dbReference>
<dbReference type="EMBL" id="JABBMI010000080">
    <property type="protein sequence ID" value="NMK55149.1"/>
    <property type="molecule type" value="Genomic_DNA"/>
</dbReference>
<evidence type="ECO:0000313" key="5">
    <source>
        <dbReference type="EMBL" id="NMK55149.1"/>
    </source>
</evidence>
<dbReference type="InterPro" id="IPR009057">
    <property type="entry name" value="Homeodomain-like_sf"/>
</dbReference>
<name>A0A7X9WBX7_STACP</name>
<evidence type="ECO:0000259" key="4">
    <source>
        <dbReference type="PROSITE" id="PS01124"/>
    </source>
</evidence>
<evidence type="ECO:0000256" key="3">
    <source>
        <dbReference type="ARBA" id="ARBA00023163"/>
    </source>
</evidence>
<dbReference type="Proteomes" id="UP000538955">
    <property type="component" value="Unassembled WGS sequence"/>
</dbReference>
<organism evidence="6 8">
    <name type="scientific">Staphylococcus capitis</name>
    <dbReference type="NCBI Taxonomy" id="29388"/>
    <lineage>
        <taxon>Bacteria</taxon>
        <taxon>Bacillati</taxon>
        <taxon>Bacillota</taxon>
        <taxon>Bacilli</taxon>
        <taxon>Bacillales</taxon>
        <taxon>Staphylococcaceae</taxon>
        <taxon>Staphylococcus</taxon>
    </lineage>
</organism>
<dbReference type="Proteomes" id="UP000550736">
    <property type="component" value="Unassembled WGS sequence"/>
</dbReference>
<sequence>MRENYSIRVFNQLAIKTTKALNVRVFYCLQGKSELTINLNKYELIKDEIAFVLLNDTYSFKSENDSICCVIDIPYDSYLRIANNSMLSNGLKINKNEQERVKFWIIKLLELHTLKKAYKTEANKLILYLIVELSHFENTDHPFNQKMYISEEVHEYLVNHHENKINKQDLANAVQLSNQTLTSMFKETPFQTFNQYLNHLRLKFCLNDILTTRRPIEEIAIDHGFHHYSRFIQLFKDTYGNTPKLIRRDYIATFIFQNKSEEIDLNRHILKSLSEFREETSLEIEERTIRVAESNNIYQSPDFYIEHINNNYFDQCSFLNMKRALNINKGNVHYIVDLNYKDIFKDRESFIKELLQLLQFISDLNMHPIFKVSTSRPDVFNSSEKMSFHQALEVLFIFLRQFNHFQLGFLIEEVKCSLIHQLQQSINKYFDDYQLIYRVKPGQYEELGLARIVNDVDKIMIPINLLEDLDIHQSKIIIEVDQLIKNKEKLLNIQTIDYIRLLMNQYDKVSGLSLPYLEKYVVVNIAQQEPNAFQLVSYVISMLNQLRGEIVYRNNQMVMTRYKHEYQVITYFLNIKSKMNVNQYRLIFSDIKQLNHAEVEYFDIQRYAISENNSLDNLMLYHQHHWLAKLNFKEISTSSIEIPKDSIAHIKFLISL</sequence>
<proteinExistence type="predicted"/>
<reference evidence="7 8" key="1">
    <citation type="submission" date="2020-04" db="EMBL/GenBank/DDBJ databases">
        <title>The Epidemiology and Molecular Characteristics of Linezolid-Resistant Staphylococcus capitis in Huashan Hospital, Shanghai.</title>
        <authorList>
            <person name="Ding L."/>
            <person name="Li P."/>
            <person name="Yang Y."/>
            <person name="Lin D."/>
            <person name="Xu X."/>
        </authorList>
    </citation>
    <scope>NUCLEOTIDE SEQUENCE [LARGE SCALE GENOMIC DNA]</scope>
    <source>
        <strain evidence="6 8">12-86</strain>
        <strain evidence="5 7">17-84</strain>
    </source>
</reference>
<dbReference type="SMART" id="SM00342">
    <property type="entry name" value="HTH_ARAC"/>
    <property type="match status" value="1"/>
</dbReference>
<feature type="domain" description="HTH araC/xylS-type" evidence="4">
    <location>
        <begin position="151"/>
        <end position="249"/>
    </location>
</feature>
<dbReference type="PROSITE" id="PS01124">
    <property type="entry name" value="HTH_ARAC_FAMILY_2"/>
    <property type="match status" value="1"/>
</dbReference>
<dbReference type="SUPFAM" id="SSF46689">
    <property type="entry name" value="Homeodomain-like"/>
    <property type="match status" value="1"/>
</dbReference>
<dbReference type="AlphaFoldDB" id="A0A7X9WBX7"/>
<keyword evidence="2" id="KW-0238">DNA-binding</keyword>
<accession>A0A7X9WBX7</accession>
<dbReference type="GO" id="GO:0003700">
    <property type="term" value="F:DNA-binding transcription factor activity"/>
    <property type="evidence" value="ECO:0007669"/>
    <property type="project" value="InterPro"/>
</dbReference>
<dbReference type="GO" id="GO:0043565">
    <property type="term" value="F:sequence-specific DNA binding"/>
    <property type="evidence" value="ECO:0007669"/>
    <property type="project" value="InterPro"/>
</dbReference>
<gene>
    <name evidence="6" type="ORF">HHM13_10445</name>
    <name evidence="5" type="ORF">HHM24_10515</name>
</gene>
<evidence type="ECO:0000256" key="1">
    <source>
        <dbReference type="ARBA" id="ARBA00023015"/>
    </source>
</evidence>
<keyword evidence="7" id="KW-1185">Reference proteome</keyword>
<dbReference type="Gene3D" id="1.10.10.60">
    <property type="entry name" value="Homeodomain-like"/>
    <property type="match status" value="1"/>
</dbReference>
<dbReference type="PANTHER" id="PTHR43280">
    <property type="entry name" value="ARAC-FAMILY TRANSCRIPTIONAL REGULATOR"/>
    <property type="match status" value="1"/>
</dbReference>
<evidence type="ECO:0000313" key="7">
    <source>
        <dbReference type="Proteomes" id="UP000538955"/>
    </source>
</evidence>
<comment type="caution">
    <text evidence="6">The sequence shown here is derived from an EMBL/GenBank/DDBJ whole genome shotgun (WGS) entry which is preliminary data.</text>
</comment>
<evidence type="ECO:0000313" key="6">
    <source>
        <dbReference type="EMBL" id="NMK98479.1"/>
    </source>
</evidence>
<evidence type="ECO:0000313" key="8">
    <source>
        <dbReference type="Proteomes" id="UP000550736"/>
    </source>
</evidence>
<dbReference type="EMBL" id="JABBLX010000044">
    <property type="protein sequence ID" value="NMK98479.1"/>
    <property type="molecule type" value="Genomic_DNA"/>
</dbReference>
<protein>
    <submittedName>
        <fullName evidence="6">Helix-turn-helix transcriptional regulator</fullName>
    </submittedName>
</protein>
<dbReference type="RefSeq" id="WP_030063425.1">
    <property type="nucleotide sequence ID" value="NZ_CP086659.1"/>
</dbReference>
<dbReference type="InterPro" id="IPR018060">
    <property type="entry name" value="HTH_AraC"/>
</dbReference>
<keyword evidence="1" id="KW-0805">Transcription regulation</keyword>
<evidence type="ECO:0000256" key="2">
    <source>
        <dbReference type="ARBA" id="ARBA00023125"/>
    </source>
</evidence>